<name>A0AC34FR99_9BILA</name>
<protein>
    <submittedName>
        <fullName evidence="2">C-type lectin domain-containing protein</fullName>
    </submittedName>
</protein>
<proteinExistence type="predicted"/>
<evidence type="ECO:0000313" key="2">
    <source>
        <dbReference type="WBParaSite" id="ES5_v2.g19713.t1"/>
    </source>
</evidence>
<evidence type="ECO:0000313" key="1">
    <source>
        <dbReference type="Proteomes" id="UP000887579"/>
    </source>
</evidence>
<reference evidence="2" key="1">
    <citation type="submission" date="2022-11" db="UniProtKB">
        <authorList>
            <consortium name="WormBaseParasite"/>
        </authorList>
    </citation>
    <scope>IDENTIFICATION</scope>
</reference>
<sequence>MPAGNWTCMDGTNLDFSTWALSEPQNATGNNCATLPLTNGLWKADDCFKLKLFPTHSCYGYGSWIGPMNWTQGEDYCLGCHLTSIHSYEEEQILISIHFILYQPIWTGAISYDGGIRWVWSDETLWDYNPWGPNDPYMNTSACAQLWGVGLVDHYCSEITRWTQKKKEMKQFLLFILIFITIKFIGVVEPIPTGDVYHGNQRYWTLEANENTYLALHVLKESIKLVFPKEKTIGELLSGLKLYSPSENGKCEDTIGSLDFTLVIDVQNHIRGAAFVDTFNNIRTVKTHLFEKCGSNEQSYASPPIDVNPTPLEDRSRQCFQSTVPFQVYDNIKHVMELQVSGTFQCQVFMELPSYMKIENVKLPEYKKIGLNETFLGHDETFWWKTGTDKMLPSAVSFDSNRNVKLDVLKSTKMIPYFFRIGSGQPIPSMKFIFGSNCNDAKFELFANLRDSSDCKIGITLIQDGYEILTKNGVLRKIKDSTKSPTLIFGENQVYVKVASPLSINEFETCQLRNTPDVPADQFVLQLGPPENIATCDKAEIILHHSDVVNGIEVLIDRSKIPVPIIALNETSDNSTNSSSPDGETASAAFEWWWWLIAGILLVLVLVIVAVLIYMFCYRRGWCCKKQKKTKSPKIQLSSIENEQELVTRK</sequence>
<dbReference type="Proteomes" id="UP000887579">
    <property type="component" value="Unplaced"/>
</dbReference>
<dbReference type="WBParaSite" id="ES5_v2.g19713.t1">
    <property type="protein sequence ID" value="ES5_v2.g19713.t1"/>
    <property type="gene ID" value="ES5_v2.g19713"/>
</dbReference>
<accession>A0AC34FR99</accession>
<organism evidence="1 2">
    <name type="scientific">Panagrolaimus sp. ES5</name>
    <dbReference type="NCBI Taxonomy" id="591445"/>
    <lineage>
        <taxon>Eukaryota</taxon>
        <taxon>Metazoa</taxon>
        <taxon>Ecdysozoa</taxon>
        <taxon>Nematoda</taxon>
        <taxon>Chromadorea</taxon>
        <taxon>Rhabditida</taxon>
        <taxon>Tylenchina</taxon>
        <taxon>Panagrolaimomorpha</taxon>
        <taxon>Panagrolaimoidea</taxon>
        <taxon>Panagrolaimidae</taxon>
        <taxon>Panagrolaimus</taxon>
    </lineage>
</organism>